<proteinExistence type="predicted"/>
<gene>
    <name evidence="1" type="ORF">M9H77_04832</name>
</gene>
<protein>
    <submittedName>
        <fullName evidence="1">Uncharacterized protein</fullName>
    </submittedName>
</protein>
<accession>A0ACC0CFE0</accession>
<keyword evidence="2" id="KW-1185">Reference proteome</keyword>
<dbReference type="Proteomes" id="UP001060085">
    <property type="component" value="Linkage Group LG01"/>
</dbReference>
<evidence type="ECO:0000313" key="1">
    <source>
        <dbReference type="EMBL" id="KAI5683604.1"/>
    </source>
</evidence>
<organism evidence="1 2">
    <name type="scientific">Catharanthus roseus</name>
    <name type="common">Madagascar periwinkle</name>
    <name type="synonym">Vinca rosea</name>
    <dbReference type="NCBI Taxonomy" id="4058"/>
    <lineage>
        <taxon>Eukaryota</taxon>
        <taxon>Viridiplantae</taxon>
        <taxon>Streptophyta</taxon>
        <taxon>Embryophyta</taxon>
        <taxon>Tracheophyta</taxon>
        <taxon>Spermatophyta</taxon>
        <taxon>Magnoliopsida</taxon>
        <taxon>eudicotyledons</taxon>
        <taxon>Gunneridae</taxon>
        <taxon>Pentapetalae</taxon>
        <taxon>asterids</taxon>
        <taxon>lamiids</taxon>
        <taxon>Gentianales</taxon>
        <taxon>Apocynaceae</taxon>
        <taxon>Rauvolfioideae</taxon>
        <taxon>Vinceae</taxon>
        <taxon>Catharanthinae</taxon>
        <taxon>Catharanthus</taxon>
    </lineage>
</organism>
<reference evidence="2" key="1">
    <citation type="journal article" date="2023" name="Nat. Plants">
        <title>Single-cell RNA sequencing provides a high-resolution roadmap for understanding the multicellular compartmentation of specialized metabolism.</title>
        <authorList>
            <person name="Sun S."/>
            <person name="Shen X."/>
            <person name="Li Y."/>
            <person name="Li Y."/>
            <person name="Wang S."/>
            <person name="Li R."/>
            <person name="Zhang H."/>
            <person name="Shen G."/>
            <person name="Guo B."/>
            <person name="Wei J."/>
            <person name="Xu J."/>
            <person name="St-Pierre B."/>
            <person name="Chen S."/>
            <person name="Sun C."/>
        </authorList>
    </citation>
    <scope>NUCLEOTIDE SEQUENCE [LARGE SCALE GENOMIC DNA]</scope>
</reference>
<name>A0ACC0CFE0_CATRO</name>
<evidence type="ECO:0000313" key="2">
    <source>
        <dbReference type="Proteomes" id="UP001060085"/>
    </source>
</evidence>
<dbReference type="EMBL" id="CM044701">
    <property type="protein sequence ID" value="KAI5683604.1"/>
    <property type="molecule type" value="Genomic_DNA"/>
</dbReference>
<sequence length="466" mass="53233">MSYFIAHNFSPSIDYNVARRCIFAAHHFRKRRISVPSRRRHHRRRLLKHLPNADQYSPPSDQGLQIILNVDSLSNSKPVSYVNGLVESSQLMLNEFIFAADEAFRDLQTLVSIDGNTKRVVVSCRRSTVQFVGALIVSSLLIVFVFRVLIRFFFGRQSYNSGNSAGLVYRRDRSLGGKEVLVGRATDIDKNRSLRKDQTARLMSILDEFNDDDDVIRKTSFLDRRKRRRSVQKLPKWWPESLPGTCQGLPGDNTEEFKSMANRLIREILDNRMRGKDISADDIIQLRRICRTSGARVFIDTENARDSFYRRAIDFVLNCCERLWIKSGLIEIDGENARNFIARLSENIGLENSRAARMVSAAVAARTRSRFLQAWALEIQGNHSEAVAELMKLCLIHRTFPPDEGSPEMEMVARGLEKQLRLDQREFLLNKLIGVCGNETKGSLAEALGLTMSRGEVEDHEESEHA</sequence>
<comment type="caution">
    <text evidence="1">The sequence shown here is derived from an EMBL/GenBank/DDBJ whole genome shotgun (WGS) entry which is preliminary data.</text>
</comment>